<reference evidence="7 8" key="1">
    <citation type="submission" date="2022-03" db="EMBL/GenBank/DDBJ databases">
        <title>Pseudonocardia alaer sp. nov., a novel actinomycete isolated from reed forest soil.</title>
        <authorList>
            <person name="Wang L."/>
        </authorList>
    </citation>
    <scope>NUCLEOTIDE SEQUENCE [LARGE SCALE GENOMIC DNA]</scope>
    <source>
        <strain evidence="7 8">Y-16303</strain>
    </source>
</reference>
<dbReference type="EMBL" id="JAKXMK010000032">
    <property type="protein sequence ID" value="MCH6170461.1"/>
    <property type="molecule type" value="Genomic_DNA"/>
</dbReference>
<feature type="domain" description="DUF202" evidence="6">
    <location>
        <begin position="13"/>
        <end position="76"/>
    </location>
</feature>
<name>A0ABS9TPL5_9PSEU</name>
<dbReference type="Pfam" id="PF02656">
    <property type="entry name" value="DUF202"/>
    <property type="match status" value="1"/>
</dbReference>
<comment type="caution">
    <text evidence="7">The sequence shown here is derived from an EMBL/GenBank/DDBJ whole genome shotgun (WGS) entry which is preliminary data.</text>
</comment>
<gene>
    <name evidence="7" type="ORF">MMF94_32570</name>
</gene>
<keyword evidence="3 5" id="KW-1133">Transmembrane helix</keyword>
<keyword evidence="8" id="KW-1185">Reference proteome</keyword>
<accession>A0ABS9TPL5</accession>
<evidence type="ECO:0000259" key="6">
    <source>
        <dbReference type="Pfam" id="PF02656"/>
    </source>
</evidence>
<protein>
    <submittedName>
        <fullName evidence="7">DUF202 domain-containing protein</fullName>
    </submittedName>
</protein>
<evidence type="ECO:0000256" key="3">
    <source>
        <dbReference type="ARBA" id="ARBA00022989"/>
    </source>
</evidence>
<evidence type="ECO:0000313" key="8">
    <source>
        <dbReference type="Proteomes" id="UP001299970"/>
    </source>
</evidence>
<evidence type="ECO:0000256" key="4">
    <source>
        <dbReference type="ARBA" id="ARBA00023136"/>
    </source>
</evidence>
<dbReference type="Proteomes" id="UP001299970">
    <property type="component" value="Unassembled WGS sequence"/>
</dbReference>
<keyword evidence="4 5" id="KW-0472">Membrane</keyword>
<sequence length="110" mass="11378">MRPLRPGPPPGTPGLQPERTRLAWNRTALGVLANGALLSVREIGATGPTVAMVPVTMAMLIALVTVAVGRHRATVLRRSPLPARVAPVVSVPVVGWSVVALALVTGVVLL</sequence>
<evidence type="ECO:0000256" key="5">
    <source>
        <dbReference type="SAM" id="Phobius"/>
    </source>
</evidence>
<feature type="transmembrane region" description="Helical" evidence="5">
    <location>
        <begin position="49"/>
        <end position="68"/>
    </location>
</feature>
<evidence type="ECO:0000256" key="1">
    <source>
        <dbReference type="ARBA" id="ARBA00004127"/>
    </source>
</evidence>
<comment type="subcellular location">
    <subcellularLocation>
        <location evidence="1">Endomembrane system</location>
        <topology evidence="1">Multi-pass membrane protein</topology>
    </subcellularLocation>
</comment>
<dbReference type="InterPro" id="IPR003807">
    <property type="entry name" value="DUF202"/>
</dbReference>
<dbReference type="RefSeq" id="WP_241041261.1">
    <property type="nucleotide sequence ID" value="NZ_BAAAJF010000030.1"/>
</dbReference>
<evidence type="ECO:0000313" key="7">
    <source>
        <dbReference type="EMBL" id="MCH6170461.1"/>
    </source>
</evidence>
<proteinExistence type="predicted"/>
<organism evidence="7 8">
    <name type="scientific">Pseudonocardia alaniniphila</name>
    <dbReference type="NCBI Taxonomy" id="75291"/>
    <lineage>
        <taxon>Bacteria</taxon>
        <taxon>Bacillati</taxon>
        <taxon>Actinomycetota</taxon>
        <taxon>Actinomycetes</taxon>
        <taxon>Pseudonocardiales</taxon>
        <taxon>Pseudonocardiaceae</taxon>
        <taxon>Pseudonocardia</taxon>
    </lineage>
</organism>
<feature type="transmembrane region" description="Helical" evidence="5">
    <location>
        <begin position="88"/>
        <end position="109"/>
    </location>
</feature>
<evidence type="ECO:0000256" key="2">
    <source>
        <dbReference type="ARBA" id="ARBA00022692"/>
    </source>
</evidence>
<keyword evidence="2 5" id="KW-0812">Transmembrane</keyword>